<keyword evidence="1" id="KW-0812">Transmembrane</keyword>
<sequence length="123" mass="13413">MSSSFSPGGRKTRLRRVGVSKTPRASGFICCSSSHSDHVPSDFGSPLHLVKYLLCPPSFVEIISSLGIMSTFSAIGILGIILGVEVGFGVLTRWGHTRLNLNWIWWVNSGPSKSTKSFMLENE</sequence>
<keyword evidence="1" id="KW-0472">Membrane</keyword>
<name>A0A8T3A8T5_DENNO</name>
<organism evidence="2 3">
    <name type="scientific">Dendrobium nobile</name>
    <name type="common">Orchid</name>
    <dbReference type="NCBI Taxonomy" id="94219"/>
    <lineage>
        <taxon>Eukaryota</taxon>
        <taxon>Viridiplantae</taxon>
        <taxon>Streptophyta</taxon>
        <taxon>Embryophyta</taxon>
        <taxon>Tracheophyta</taxon>
        <taxon>Spermatophyta</taxon>
        <taxon>Magnoliopsida</taxon>
        <taxon>Liliopsida</taxon>
        <taxon>Asparagales</taxon>
        <taxon>Orchidaceae</taxon>
        <taxon>Epidendroideae</taxon>
        <taxon>Malaxideae</taxon>
        <taxon>Dendrobiinae</taxon>
        <taxon>Dendrobium</taxon>
    </lineage>
</organism>
<evidence type="ECO:0000313" key="3">
    <source>
        <dbReference type="Proteomes" id="UP000829196"/>
    </source>
</evidence>
<keyword evidence="3" id="KW-1185">Reference proteome</keyword>
<gene>
    <name evidence="2" type="ORF">KFK09_028834</name>
</gene>
<dbReference type="AlphaFoldDB" id="A0A8T3A8T5"/>
<dbReference type="Proteomes" id="UP000829196">
    <property type="component" value="Unassembled WGS sequence"/>
</dbReference>
<dbReference type="EMBL" id="JAGYWB010000019">
    <property type="protein sequence ID" value="KAI0488993.1"/>
    <property type="molecule type" value="Genomic_DNA"/>
</dbReference>
<protein>
    <submittedName>
        <fullName evidence="2">Uncharacterized protein</fullName>
    </submittedName>
</protein>
<reference evidence="2" key="1">
    <citation type="journal article" date="2022" name="Front. Genet.">
        <title>Chromosome-Scale Assembly of the Dendrobium nobile Genome Provides Insights Into the Molecular Mechanism of the Biosynthesis of the Medicinal Active Ingredient of Dendrobium.</title>
        <authorList>
            <person name="Xu Q."/>
            <person name="Niu S.-C."/>
            <person name="Li K.-L."/>
            <person name="Zheng P.-J."/>
            <person name="Zhang X.-J."/>
            <person name="Jia Y."/>
            <person name="Liu Y."/>
            <person name="Niu Y.-X."/>
            <person name="Yu L.-H."/>
            <person name="Chen D.-F."/>
            <person name="Zhang G.-Q."/>
        </authorList>
    </citation>
    <scope>NUCLEOTIDE SEQUENCE</scope>
    <source>
        <tissue evidence="2">Leaf</tissue>
    </source>
</reference>
<proteinExistence type="predicted"/>
<accession>A0A8T3A8T5</accession>
<comment type="caution">
    <text evidence="2">The sequence shown here is derived from an EMBL/GenBank/DDBJ whole genome shotgun (WGS) entry which is preliminary data.</text>
</comment>
<feature type="transmembrane region" description="Helical" evidence="1">
    <location>
        <begin position="62"/>
        <end position="91"/>
    </location>
</feature>
<evidence type="ECO:0000256" key="1">
    <source>
        <dbReference type="SAM" id="Phobius"/>
    </source>
</evidence>
<evidence type="ECO:0000313" key="2">
    <source>
        <dbReference type="EMBL" id="KAI0488993.1"/>
    </source>
</evidence>
<keyword evidence="1" id="KW-1133">Transmembrane helix</keyword>